<evidence type="ECO:0000313" key="3">
    <source>
        <dbReference type="Proteomes" id="UP000251351"/>
    </source>
</evidence>
<evidence type="ECO:0000313" key="4">
    <source>
        <dbReference type="Proteomes" id="UP000251540"/>
    </source>
</evidence>
<name>A0A7Z1PZ23_SALET</name>
<reference evidence="3 4" key="1">
    <citation type="submission" date="2018-04" db="EMBL/GenBank/DDBJ databases">
        <title>Whole genome sequencing of Salmonella enterica.</title>
        <authorList>
            <person name="Bell R."/>
        </authorList>
    </citation>
    <scope>NUCLEOTIDE SEQUENCE [LARGE SCALE GENOMIC DNA]</scope>
    <source>
        <strain evidence="1 4">CFSAN058609</strain>
        <strain evidence="2 3">CFSAN058610</strain>
    </source>
</reference>
<evidence type="ECO:0000313" key="2">
    <source>
        <dbReference type="EMBL" id="PUF50610.1"/>
    </source>
</evidence>
<dbReference type="Proteomes" id="UP000251351">
    <property type="component" value="Unassembled WGS sequence"/>
</dbReference>
<gene>
    <name evidence="2" type="ORF">DAX73_27545</name>
    <name evidence="1" type="ORF">DAX92_27110</name>
</gene>
<comment type="caution">
    <text evidence="1">The sequence shown here is derived from an EMBL/GenBank/DDBJ whole genome shotgun (WGS) entry which is preliminary data.</text>
</comment>
<dbReference type="EMBL" id="QARP01000057">
    <property type="protein sequence ID" value="PUF26147.1"/>
    <property type="molecule type" value="Genomic_DNA"/>
</dbReference>
<dbReference type="EMBL" id="QARO01000059">
    <property type="protein sequence ID" value="PUF50610.1"/>
    <property type="molecule type" value="Genomic_DNA"/>
</dbReference>
<feature type="non-terminal residue" evidence="1">
    <location>
        <position position="62"/>
    </location>
</feature>
<sequence length="62" mass="6845">MSTDTIAVITVVNIFSRPVTCRYGEVIFTGIFSQLALPTSIHRFTGDNRCQNPDGPLTRKST</sequence>
<dbReference type="Proteomes" id="UP000251540">
    <property type="component" value="Unassembled WGS sequence"/>
</dbReference>
<evidence type="ECO:0000313" key="1">
    <source>
        <dbReference type="EMBL" id="PUF26147.1"/>
    </source>
</evidence>
<proteinExistence type="predicted"/>
<dbReference type="AlphaFoldDB" id="A0A7Z1PZ23"/>
<accession>A0A7Z1PZ23</accession>
<organism evidence="1 4">
    <name type="scientific">Salmonella enterica I</name>
    <dbReference type="NCBI Taxonomy" id="59201"/>
    <lineage>
        <taxon>Bacteria</taxon>
        <taxon>Pseudomonadati</taxon>
        <taxon>Pseudomonadota</taxon>
        <taxon>Gammaproteobacteria</taxon>
        <taxon>Enterobacterales</taxon>
        <taxon>Enterobacteriaceae</taxon>
        <taxon>Salmonella</taxon>
    </lineage>
</organism>
<protein>
    <submittedName>
        <fullName evidence="1">Uncharacterized protein</fullName>
    </submittedName>
</protein>